<dbReference type="Pfam" id="PF25873">
    <property type="entry name" value="WHD_MalT"/>
    <property type="match status" value="1"/>
</dbReference>
<dbReference type="InterPro" id="IPR011990">
    <property type="entry name" value="TPR-like_helical_dom_sf"/>
</dbReference>
<dbReference type="PANTHER" id="PTHR35807">
    <property type="entry name" value="TRANSCRIPTIONAL REGULATOR REDD-RELATED"/>
    <property type="match status" value="1"/>
</dbReference>
<evidence type="ECO:0000313" key="3">
    <source>
        <dbReference type="Proteomes" id="UP001139263"/>
    </source>
</evidence>
<dbReference type="Gene3D" id="1.10.10.10">
    <property type="entry name" value="Winged helix-like DNA-binding domain superfamily/Winged helix DNA-binding domain"/>
    <property type="match status" value="1"/>
</dbReference>
<dbReference type="Proteomes" id="UP001139263">
    <property type="component" value="Unassembled WGS sequence"/>
</dbReference>
<reference evidence="2" key="1">
    <citation type="submission" date="2022-03" db="EMBL/GenBank/DDBJ databases">
        <title>Draft Genome Sequence of Firmicute Strain S0AB, a Heterotrophic Iron/Sulfur-Oxidizing Extreme Acidophile.</title>
        <authorList>
            <person name="Vergara E."/>
            <person name="Pakostova E."/>
            <person name="Johnson D.B."/>
            <person name="Holmes D.S."/>
        </authorList>
    </citation>
    <scope>NUCLEOTIDE SEQUENCE</scope>
    <source>
        <strain evidence="2">S0AB</strain>
    </source>
</reference>
<name>A0A9X1VCR9_9BACL</name>
<dbReference type="SMART" id="SM01043">
    <property type="entry name" value="BTAD"/>
    <property type="match status" value="1"/>
</dbReference>
<proteinExistence type="predicted"/>
<dbReference type="InterPro" id="IPR036388">
    <property type="entry name" value="WH-like_DNA-bd_sf"/>
</dbReference>
<dbReference type="Gene3D" id="1.25.40.10">
    <property type="entry name" value="Tetratricopeptide repeat domain"/>
    <property type="match status" value="2"/>
</dbReference>
<feature type="domain" description="Bacterial transcriptional activator" evidence="1">
    <location>
        <begin position="919"/>
        <end position="1061"/>
    </location>
</feature>
<dbReference type="InterPro" id="IPR059106">
    <property type="entry name" value="WHD_MalT"/>
</dbReference>
<sequence>MGVARFERKQPPRMRRANMPRPRIMNLLSDIPDYPATVVKAGAGYGKTTAVSNYLSQSGLQRRWLTLSTEDRDTSLFVRSILESILPTNAAQEDLEAVVLSSQSPVTWMASAVSAASLISHYIVEETILVLDDFQVIDGEFALISWMDAWLRDIPHHLHVVIVTRSRPTLPYLLQLMLHDDVLMIQERDLAFNEDEVAALFRLNAEHEESSLTDRQIHNLVERTGGMALVISLLLREWRNEPSLAKLKNLLVNQTTLLDSIGRLFEVGLSSTEIEFFRSTSVMTTLHPNICDALLQRNDSKKILIEAEHRGHILLAAESDCYQLHPLVRDYLLCSLHPQQRKSLLDQVITWYQQNGDESRAIGYIFDIIDEPDRIQRLLPFIHTYLEKGQLSTVQTWIEGISPDSYACSAQLIWAQADIDRLSNRFAQEKVGFEQCKQVAQNTCDHTMVAEALIGMIRIYLDTTQPYPAAQLIREARATVPRYLKKIRITLIQLAFENALNGGKPHRAKRLHHFLLWNGAGLPANNSDLRLLLRTGQVEAAMTHLRNRMIQHDAKKRTSLSHRETSLLFSLVCSMLGDPSTAKLEAERGRWIADSLKAPFVRAVGFIRLGHAQHLAQPLQNDALRSYETAISLMDEMDVARGKSEAFLGLCFAHGYHSKFPLAKLYAEQGISLASRVGDRWMENLVRTAYGQVCTVHNNTTQAITELTHAMQAFTECGDPFMRNAAQLWIIFAMHAQEDMRWHSELDQLLRSEFSLGRTQLLSKPTLFGMKDPQTIVPLLMAHQKTPDSEHELTTRLLELLDSNQLVRHPGYTLYVQTFGSFEVYRGFQQVTRHEWQREKARQLFQFFLTYRGSLFHKEEICDRLWDGLNPDSADRDFKVALNVLSAALEPNRTGRGTTSFIIRQGNLYGLTSHPMLSIDRDIFVQKIREAEQTRDNHRIRQLLSSALQLYKGAYLEESRYELWCDDERERLRLLYLQAATRYSQLCIESEEYDESIQTCDRILQVEPTWEEAYVDLMKVHAQLGNRTMVVQTYQLCQRALRRELDIDVSTSTTTKFQQLIKRDTFQQR</sequence>
<dbReference type="RefSeq" id="WP_241714440.1">
    <property type="nucleotide sequence ID" value="NZ_JALBUF010000006.1"/>
</dbReference>
<protein>
    <submittedName>
        <fullName evidence="2">HTH-type transcriptional regulator MalT</fullName>
    </submittedName>
</protein>
<dbReference type="PANTHER" id="PTHR35807:SF2">
    <property type="entry name" value="TRANSCRIPTIONAL ACTIVATOR DOMAIN"/>
    <property type="match status" value="1"/>
</dbReference>
<dbReference type="EMBL" id="JALBUF010000006">
    <property type="protein sequence ID" value="MCI0183763.1"/>
    <property type="molecule type" value="Genomic_DNA"/>
</dbReference>
<gene>
    <name evidence="2" type="primary">malT_1</name>
    <name evidence="2" type="ORF">MM817_02054</name>
</gene>
<dbReference type="InterPro" id="IPR027417">
    <property type="entry name" value="P-loop_NTPase"/>
</dbReference>
<dbReference type="SUPFAM" id="SSF48452">
    <property type="entry name" value="TPR-like"/>
    <property type="match status" value="1"/>
</dbReference>
<dbReference type="InterPro" id="IPR051677">
    <property type="entry name" value="AfsR-DnrI-RedD_regulator"/>
</dbReference>
<dbReference type="Pfam" id="PF03704">
    <property type="entry name" value="BTAD"/>
    <property type="match status" value="1"/>
</dbReference>
<dbReference type="AlphaFoldDB" id="A0A9X1VCR9"/>
<dbReference type="SUPFAM" id="SSF52540">
    <property type="entry name" value="P-loop containing nucleoside triphosphate hydrolases"/>
    <property type="match status" value="1"/>
</dbReference>
<accession>A0A9X1VCR9</accession>
<evidence type="ECO:0000313" key="2">
    <source>
        <dbReference type="EMBL" id="MCI0183763.1"/>
    </source>
</evidence>
<evidence type="ECO:0000259" key="1">
    <source>
        <dbReference type="SMART" id="SM01043"/>
    </source>
</evidence>
<dbReference type="InterPro" id="IPR005158">
    <property type="entry name" value="BTAD"/>
</dbReference>
<keyword evidence="3" id="KW-1185">Reference proteome</keyword>
<comment type="caution">
    <text evidence="2">The sequence shown here is derived from an EMBL/GenBank/DDBJ whole genome shotgun (WGS) entry which is preliminary data.</text>
</comment>
<organism evidence="2 3">
    <name type="scientific">Sulfoacidibacillus ferrooxidans</name>
    <dbReference type="NCBI Taxonomy" id="2005001"/>
    <lineage>
        <taxon>Bacteria</taxon>
        <taxon>Bacillati</taxon>
        <taxon>Bacillota</taxon>
        <taxon>Bacilli</taxon>
        <taxon>Bacillales</taxon>
        <taxon>Alicyclobacillaceae</taxon>
        <taxon>Sulfoacidibacillus</taxon>
    </lineage>
</organism>